<dbReference type="STRING" id="660517.SAMN04487946_12050"/>
<name>A0A1H3KMH0_9EURY</name>
<evidence type="ECO:0000313" key="2">
    <source>
        <dbReference type="Proteomes" id="UP000199170"/>
    </source>
</evidence>
<accession>A0A1H3KMH0</accession>
<evidence type="ECO:0000313" key="1">
    <source>
        <dbReference type="EMBL" id="SDY53236.1"/>
    </source>
</evidence>
<dbReference type="AlphaFoldDB" id="A0A1H3KMH0"/>
<gene>
    <name evidence="1" type="ORF">SAMN04487946_12050</name>
</gene>
<keyword evidence="2" id="KW-1185">Reference proteome</keyword>
<organism evidence="1 2">
    <name type="scientific">Halobellus clavatus</name>
    <dbReference type="NCBI Taxonomy" id="660517"/>
    <lineage>
        <taxon>Archaea</taxon>
        <taxon>Methanobacteriati</taxon>
        <taxon>Methanobacteriota</taxon>
        <taxon>Stenosarchaea group</taxon>
        <taxon>Halobacteria</taxon>
        <taxon>Halobacteriales</taxon>
        <taxon>Haloferacaceae</taxon>
        <taxon>Halobellus</taxon>
    </lineage>
</organism>
<proteinExistence type="predicted"/>
<protein>
    <submittedName>
        <fullName evidence="1">Uncharacterized protein</fullName>
    </submittedName>
</protein>
<reference evidence="2" key="1">
    <citation type="submission" date="2016-10" db="EMBL/GenBank/DDBJ databases">
        <authorList>
            <person name="Varghese N."/>
            <person name="Submissions S."/>
        </authorList>
    </citation>
    <scope>NUCLEOTIDE SEQUENCE [LARGE SCALE GENOMIC DNA]</scope>
    <source>
        <strain evidence="2">CGMCC 1.10118</strain>
    </source>
</reference>
<dbReference type="Proteomes" id="UP000199170">
    <property type="component" value="Unassembled WGS sequence"/>
</dbReference>
<sequence length="51" mass="5954">MVFEVACPVRREPARTTAGAQLYRAFEMTQFHAEARQRRERVDDEPTLSQT</sequence>
<dbReference type="EMBL" id="FNPB01000020">
    <property type="protein sequence ID" value="SDY53236.1"/>
    <property type="molecule type" value="Genomic_DNA"/>
</dbReference>